<keyword evidence="1" id="KW-0472">Membrane</keyword>
<organism evidence="3 4">
    <name type="scientific">Angustibacter aerolatus</name>
    <dbReference type="NCBI Taxonomy" id="1162965"/>
    <lineage>
        <taxon>Bacteria</taxon>
        <taxon>Bacillati</taxon>
        <taxon>Actinomycetota</taxon>
        <taxon>Actinomycetes</taxon>
        <taxon>Kineosporiales</taxon>
        <taxon>Kineosporiaceae</taxon>
    </lineage>
</organism>
<sequence length="413" mass="43187">MVGVDVARALALLAMMATHLVPETADDGRQTLTGVLFAGRASALFAVLAGVSLALATGGERPRVDAGARAGVAVRALLVAAVGLLLVEPRPADRGDPHELRAAVPRGPPLLRLRPRALLVTGGCWAVLTPLLSHALRSGRAAGPGAQPSLRDVGTDPLSLLERLLLTGYYPVLTWTTFLLVGLAVGRVALHRADVARRLVALGAGAAAVAWGASTLLVRAGWTHLVAAGPGADVQPSLGPGRLRLRGLYGTTPTTSPWWLAVVAPHTGTPFDLVHVAGCAVAVLGLCLLLTGRLQRPGRRGAGVGAARALAATGSMTLTLYTLHVIAADAGWGPDEPHTLWLLHAALAVLLAALWRSWAPRGPLEQVVAEPVRGRALRRPPPRRRVAVDHVRSVCGRLTRVRHLAKRPCTYCT</sequence>
<feature type="transmembrane region" description="Helical" evidence="1">
    <location>
        <begin position="338"/>
        <end position="355"/>
    </location>
</feature>
<accession>A0ABQ6JCL6</accession>
<feature type="domain" description="Heparan-alpha-glucosaminide N-acetyltransferase catalytic" evidence="2">
    <location>
        <begin position="4"/>
        <end position="195"/>
    </location>
</feature>
<keyword evidence="4" id="KW-1185">Reference proteome</keyword>
<feature type="transmembrane region" description="Helical" evidence="1">
    <location>
        <begin position="168"/>
        <end position="190"/>
    </location>
</feature>
<comment type="caution">
    <text evidence="3">The sequence shown here is derived from an EMBL/GenBank/DDBJ whole genome shotgun (WGS) entry which is preliminary data.</text>
</comment>
<keyword evidence="1" id="KW-1133">Transmembrane helix</keyword>
<feature type="transmembrane region" description="Helical" evidence="1">
    <location>
        <begin position="199"/>
        <end position="222"/>
    </location>
</feature>
<feature type="transmembrane region" description="Helical" evidence="1">
    <location>
        <begin position="306"/>
        <end position="326"/>
    </location>
</feature>
<evidence type="ECO:0000259" key="2">
    <source>
        <dbReference type="Pfam" id="PF07786"/>
    </source>
</evidence>
<dbReference type="InterPro" id="IPR012429">
    <property type="entry name" value="HGSNAT_cat"/>
</dbReference>
<name>A0ABQ6JCL6_9ACTN</name>
<dbReference type="EMBL" id="BSUZ01000001">
    <property type="protein sequence ID" value="GMA85507.1"/>
    <property type="molecule type" value="Genomic_DNA"/>
</dbReference>
<dbReference type="Proteomes" id="UP001157017">
    <property type="component" value="Unassembled WGS sequence"/>
</dbReference>
<protein>
    <recommendedName>
        <fullName evidence="2">Heparan-alpha-glucosaminide N-acetyltransferase catalytic domain-containing protein</fullName>
    </recommendedName>
</protein>
<dbReference type="Pfam" id="PF07786">
    <property type="entry name" value="HGSNAT_cat"/>
    <property type="match status" value="1"/>
</dbReference>
<keyword evidence="1" id="KW-0812">Transmembrane</keyword>
<proteinExistence type="predicted"/>
<reference evidence="4" key="1">
    <citation type="journal article" date="2019" name="Int. J. Syst. Evol. Microbiol.">
        <title>The Global Catalogue of Microorganisms (GCM) 10K type strain sequencing project: providing services to taxonomists for standard genome sequencing and annotation.</title>
        <authorList>
            <consortium name="The Broad Institute Genomics Platform"/>
            <consortium name="The Broad Institute Genome Sequencing Center for Infectious Disease"/>
            <person name="Wu L."/>
            <person name="Ma J."/>
        </authorList>
    </citation>
    <scope>NUCLEOTIDE SEQUENCE [LARGE SCALE GENOMIC DNA]</scope>
    <source>
        <strain evidence="4">NBRC 108730</strain>
    </source>
</reference>
<feature type="transmembrane region" description="Helical" evidence="1">
    <location>
        <begin position="68"/>
        <end position="87"/>
    </location>
</feature>
<evidence type="ECO:0000256" key="1">
    <source>
        <dbReference type="SAM" id="Phobius"/>
    </source>
</evidence>
<feature type="transmembrane region" description="Helical" evidence="1">
    <location>
        <begin position="273"/>
        <end position="294"/>
    </location>
</feature>
<evidence type="ECO:0000313" key="4">
    <source>
        <dbReference type="Proteomes" id="UP001157017"/>
    </source>
</evidence>
<feature type="transmembrane region" description="Helical" evidence="1">
    <location>
        <begin position="35"/>
        <end position="56"/>
    </location>
</feature>
<evidence type="ECO:0000313" key="3">
    <source>
        <dbReference type="EMBL" id="GMA85507.1"/>
    </source>
</evidence>
<gene>
    <name evidence="3" type="ORF">GCM10025868_07570</name>
</gene>